<feature type="compositionally biased region" description="Polar residues" evidence="1">
    <location>
        <begin position="259"/>
        <end position="268"/>
    </location>
</feature>
<evidence type="ECO:0000256" key="1">
    <source>
        <dbReference type="SAM" id="MobiDB-lite"/>
    </source>
</evidence>
<dbReference type="InterPro" id="IPR027450">
    <property type="entry name" value="AlkB-like"/>
</dbReference>
<feature type="domain" description="Alpha-ketoglutarate-dependent dioxygenase AlkB-like" evidence="3">
    <location>
        <begin position="428"/>
        <end position="575"/>
    </location>
</feature>
<keyword evidence="2" id="KW-0812">Transmembrane</keyword>
<feature type="region of interest" description="Disordered" evidence="1">
    <location>
        <begin position="39"/>
        <end position="276"/>
    </location>
</feature>
<reference evidence="4 5" key="1">
    <citation type="submission" date="2020-04" db="EMBL/GenBank/DDBJ databases">
        <title>Perkinsus chesapeaki whole genome sequence.</title>
        <authorList>
            <person name="Bogema D.R."/>
        </authorList>
    </citation>
    <scope>NUCLEOTIDE SEQUENCE [LARGE SCALE GENOMIC DNA]</scope>
    <source>
        <strain evidence="4">ATCC PRA-425</strain>
    </source>
</reference>
<evidence type="ECO:0000313" key="5">
    <source>
        <dbReference type="Proteomes" id="UP000591131"/>
    </source>
</evidence>
<dbReference type="PANTHER" id="PTHR12463">
    <property type="entry name" value="OXYGENASE-RELATED"/>
    <property type="match status" value="1"/>
</dbReference>
<keyword evidence="5" id="KW-1185">Reference proteome</keyword>
<accession>A0A7J6LQA9</accession>
<dbReference type="InterPro" id="IPR037151">
    <property type="entry name" value="AlkB-like_sf"/>
</dbReference>
<feature type="compositionally biased region" description="Polar residues" evidence="1">
    <location>
        <begin position="236"/>
        <end position="251"/>
    </location>
</feature>
<dbReference type="InterPro" id="IPR032857">
    <property type="entry name" value="ALKBH4"/>
</dbReference>
<evidence type="ECO:0000313" key="4">
    <source>
        <dbReference type="EMBL" id="KAF4661489.1"/>
    </source>
</evidence>
<feature type="compositionally biased region" description="Low complexity" evidence="1">
    <location>
        <begin position="57"/>
        <end position="74"/>
    </location>
</feature>
<feature type="compositionally biased region" description="Basic and acidic residues" evidence="1">
    <location>
        <begin position="78"/>
        <end position="88"/>
    </location>
</feature>
<sequence length="599" mass="64801">MGRIGEGMVDRPKTADAVILDEGQTFRNDTPLEPWANRSSKALVGVSTEGSGKRSSIPEMGMGPPIPIGVPSGSLEGIKGDDKEEETTGGKGKHRKQRHGRVRHHHLSEAGPGKDSTFQAAIIPIGLNDSMQSTRGAPEGYVSQPVDQRTSSADEARLSNDNKEEVKGSEGSIVDDGMIRGESGKSNIDSNEPDKSEDQGGIQGPAEHHKGMKPVAGHNSKTEHRAAAASLRPVKASSSHTLPSTVVNGSASYDDEDAASNNETSTVAKSPIEGVQPAKGYNNDFMGGTAAAVKPSIGGLEGQRDIDQGSHLPNGDVAMRSFIAVTVVTVVLVIGLIGSFVCSKESFDTRRSRTSCRLCEDAGSRSLKHNVYNPQERFLPDEVPESGRIDALPPGLRVVPNAFTEAEEKELLCEVYKGEWKASQSGRRKQDYGPQVNFKKNKLKCPERFKGLPQYMDEVLARAHSLLGMPMDYEWHEMVVQEYTADRGSSIALHKDHSWVWADGILDISLGADSIMTFANPSRGIYCDVELPRRSICLIGGEAQSEWLHGIRRGNACIGPPSKEEEEVRISLTLRVLTEEAAATVGGKETIRRSRMRCC</sequence>
<evidence type="ECO:0000259" key="3">
    <source>
        <dbReference type="Pfam" id="PF13532"/>
    </source>
</evidence>
<comment type="caution">
    <text evidence="4">The sequence shown here is derived from an EMBL/GenBank/DDBJ whole genome shotgun (WGS) entry which is preliminary data.</text>
</comment>
<dbReference type="AlphaFoldDB" id="A0A7J6LQA9"/>
<dbReference type="GO" id="GO:0070988">
    <property type="term" value="P:demethylation"/>
    <property type="evidence" value="ECO:0007669"/>
    <property type="project" value="InterPro"/>
</dbReference>
<dbReference type="GO" id="GO:0032451">
    <property type="term" value="F:demethylase activity"/>
    <property type="evidence" value="ECO:0007669"/>
    <property type="project" value="TreeGrafter"/>
</dbReference>
<feature type="transmembrane region" description="Helical" evidence="2">
    <location>
        <begin position="322"/>
        <end position="343"/>
    </location>
</feature>
<dbReference type="SUPFAM" id="SSF51197">
    <property type="entry name" value="Clavaminate synthase-like"/>
    <property type="match status" value="1"/>
</dbReference>
<dbReference type="GO" id="GO:0016491">
    <property type="term" value="F:oxidoreductase activity"/>
    <property type="evidence" value="ECO:0007669"/>
    <property type="project" value="TreeGrafter"/>
</dbReference>
<evidence type="ECO:0000256" key="2">
    <source>
        <dbReference type="SAM" id="Phobius"/>
    </source>
</evidence>
<dbReference type="PANTHER" id="PTHR12463:SF1">
    <property type="entry name" value="2-OXOGLUTARATE AND FE-DEPENDENT OXYGENASE FAMILY PROTEIN"/>
    <property type="match status" value="1"/>
</dbReference>
<keyword evidence="2" id="KW-1133">Transmembrane helix</keyword>
<dbReference type="Gene3D" id="2.60.120.590">
    <property type="entry name" value="Alpha-ketoglutarate-dependent dioxygenase AlkB-like"/>
    <property type="match status" value="1"/>
</dbReference>
<name>A0A7J6LQA9_PERCH</name>
<dbReference type="EMBL" id="JAAPAO010000376">
    <property type="protein sequence ID" value="KAF4661489.1"/>
    <property type="molecule type" value="Genomic_DNA"/>
</dbReference>
<organism evidence="4 5">
    <name type="scientific">Perkinsus chesapeaki</name>
    <name type="common">Clam parasite</name>
    <name type="synonym">Perkinsus andrewsi</name>
    <dbReference type="NCBI Taxonomy" id="330153"/>
    <lineage>
        <taxon>Eukaryota</taxon>
        <taxon>Sar</taxon>
        <taxon>Alveolata</taxon>
        <taxon>Perkinsozoa</taxon>
        <taxon>Perkinsea</taxon>
        <taxon>Perkinsida</taxon>
        <taxon>Perkinsidae</taxon>
        <taxon>Perkinsus</taxon>
    </lineage>
</organism>
<dbReference type="OrthoDB" id="442860at2759"/>
<protein>
    <submittedName>
        <fullName evidence="4">AlkB, alkylation repair 4</fullName>
    </submittedName>
</protein>
<feature type="compositionally biased region" description="Basic and acidic residues" evidence="1">
    <location>
        <begin position="152"/>
        <end position="168"/>
    </location>
</feature>
<dbReference type="Pfam" id="PF13532">
    <property type="entry name" value="2OG-FeII_Oxy_2"/>
    <property type="match status" value="1"/>
</dbReference>
<proteinExistence type="predicted"/>
<dbReference type="Proteomes" id="UP000591131">
    <property type="component" value="Unassembled WGS sequence"/>
</dbReference>
<gene>
    <name evidence="4" type="primary">ALKBH4</name>
    <name evidence="4" type="ORF">FOL47_006654</name>
</gene>
<feature type="compositionally biased region" description="Basic residues" evidence="1">
    <location>
        <begin position="91"/>
        <end position="106"/>
    </location>
</feature>
<keyword evidence="2" id="KW-0472">Membrane</keyword>